<dbReference type="Proteomes" id="UP000655225">
    <property type="component" value="Unassembled WGS sequence"/>
</dbReference>
<dbReference type="PANTHER" id="PTHR13522">
    <property type="entry name" value="U6 SNRNA PHOSPHODIESTERASE 1"/>
    <property type="match status" value="1"/>
</dbReference>
<accession>A0A835DU03</accession>
<comment type="function">
    <text evidence="5">Phosphodiesterase responsible for the U6 snRNA 3' end processing. Acts as an exoribonuclease (RNase) responsible for trimming the poly(U) tract of the last nucleotides in the pre-U6 snRNA molecule, leading to the formation of mature U6 snRNA.</text>
</comment>
<sequence>MASDESRRRNKVQNKSARACVFEKQRMDALRASSSNSDSHPPLNTKSCYSSGHQESHRLPPPPLALLDPPISIDHLHIGKGSRIRSFPHVEGNYALHVFIPEAMLPQPDEEMDMTLGLENVKSVGELLVDRCKHGSGSLNLSMLLLVKVLSEDSGDSRVHIPSTTRKQLALFLKKVTSLMLGLYVVDVDLSLNDLCKDDLKLEQVALGREFHISLGRTVPIRAHQIDSIVTMLRQKLQSQRQFSIDFSKWEVFVNDDRTRSFLSMEVIAGGLAEITKQIHTVNEIYRLHNLPEFYKDPRPHVSLAWALGDISHSLKRVVQELNRDSINGGSSQKSIFTIKFSGIKCKIGNRPYKICKFPEGSS</sequence>
<organism evidence="7 8">
    <name type="scientific">Tetracentron sinense</name>
    <name type="common">Spur-leaf</name>
    <dbReference type="NCBI Taxonomy" id="13715"/>
    <lineage>
        <taxon>Eukaryota</taxon>
        <taxon>Viridiplantae</taxon>
        <taxon>Streptophyta</taxon>
        <taxon>Embryophyta</taxon>
        <taxon>Tracheophyta</taxon>
        <taxon>Spermatophyta</taxon>
        <taxon>Magnoliopsida</taxon>
        <taxon>Trochodendrales</taxon>
        <taxon>Trochodendraceae</taxon>
        <taxon>Tetracentron</taxon>
    </lineage>
</organism>
<dbReference type="GO" id="GO:0016829">
    <property type="term" value="F:lyase activity"/>
    <property type="evidence" value="ECO:0007669"/>
    <property type="project" value="UniProtKB-KW"/>
</dbReference>
<keyword evidence="3" id="KW-0456">Lyase</keyword>
<evidence type="ECO:0000313" key="7">
    <source>
        <dbReference type="EMBL" id="KAF8412472.1"/>
    </source>
</evidence>
<keyword evidence="1 5" id="KW-0540">Nuclease</keyword>
<dbReference type="FunFam" id="3.90.1140.10:FF:000008">
    <property type="entry name" value="U6 snRNA phosphodiesterase"/>
    <property type="match status" value="1"/>
</dbReference>
<evidence type="ECO:0000256" key="2">
    <source>
        <dbReference type="ARBA" id="ARBA00022801"/>
    </source>
</evidence>
<evidence type="ECO:0000256" key="6">
    <source>
        <dbReference type="SAM" id="MobiDB-lite"/>
    </source>
</evidence>
<feature type="region of interest" description="Disordered" evidence="6">
    <location>
        <begin position="1"/>
        <end position="63"/>
    </location>
</feature>
<dbReference type="GO" id="GO:1990838">
    <property type="term" value="F:poly(U)-specific exoribonuclease activity, producing 3' uridine cyclic phosphate ends"/>
    <property type="evidence" value="ECO:0007669"/>
    <property type="project" value="UniProtKB-UniRule"/>
</dbReference>
<evidence type="ECO:0000313" key="8">
    <source>
        <dbReference type="Proteomes" id="UP000655225"/>
    </source>
</evidence>
<dbReference type="AlphaFoldDB" id="A0A835DU03"/>
<feature type="compositionally biased region" description="Polar residues" evidence="6">
    <location>
        <begin position="32"/>
        <end position="53"/>
    </location>
</feature>
<dbReference type="EMBL" id="JABCRI010000001">
    <property type="protein sequence ID" value="KAF8412472.1"/>
    <property type="molecule type" value="Genomic_DNA"/>
</dbReference>
<evidence type="ECO:0000256" key="4">
    <source>
        <dbReference type="ARBA" id="ARBA00023242"/>
    </source>
</evidence>
<gene>
    <name evidence="7" type="ORF">HHK36_000436</name>
</gene>
<comment type="caution">
    <text evidence="7">The sequence shown here is derived from an EMBL/GenBank/DDBJ whole genome shotgun (WGS) entry which is preliminary data.</text>
</comment>
<comment type="similarity">
    <text evidence="5">Belongs to the 2H phosphoesterase superfamily. USB1 family.</text>
</comment>
<evidence type="ECO:0000256" key="1">
    <source>
        <dbReference type="ARBA" id="ARBA00022722"/>
    </source>
</evidence>
<evidence type="ECO:0000256" key="3">
    <source>
        <dbReference type="ARBA" id="ARBA00023239"/>
    </source>
</evidence>
<comment type="subcellular location">
    <subcellularLocation>
        <location evidence="5">Nucleus</location>
    </subcellularLocation>
</comment>
<dbReference type="GO" id="GO:0034477">
    <property type="term" value="P:U6 snRNA 3'-end processing"/>
    <property type="evidence" value="ECO:0007669"/>
    <property type="project" value="UniProtKB-UniRule"/>
</dbReference>
<dbReference type="EC" id="3.1.4.-" evidence="5"/>
<name>A0A835DU03_TETSI</name>
<keyword evidence="2 5" id="KW-0378">Hydrolase</keyword>
<dbReference type="Pfam" id="PF09749">
    <property type="entry name" value="HVSL"/>
    <property type="match status" value="1"/>
</dbReference>
<dbReference type="GO" id="GO:0005634">
    <property type="term" value="C:nucleus"/>
    <property type="evidence" value="ECO:0007669"/>
    <property type="project" value="UniProtKB-SubCell"/>
</dbReference>
<dbReference type="OrthoDB" id="49151at2759"/>
<dbReference type="InterPro" id="IPR027521">
    <property type="entry name" value="Usb1"/>
</dbReference>
<feature type="active site" description="Proton donor/acceptor" evidence="5">
    <location>
        <position position="212"/>
    </location>
</feature>
<dbReference type="PANTHER" id="PTHR13522:SF3">
    <property type="entry name" value="U6 SNRNA PHOSPHODIESTERASE 1"/>
    <property type="match status" value="1"/>
</dbReference>
<dbReference type="Gene3D" id="3.90.1140.10">
    <property type="entry name" value="Cyclic phosphodiesterase"/>
    <property type="match status" value="1"/>
</dbReference>
<feature type="active site" description="Proton donor/acceptor" evidence="5">
    <location>
        <position position="301"/>
    </location>
</feature>
<reference evidence="7 8" key="1">
    <citation type="submission" date="2020-04" db="EMBL/GenBank/DDBJ databases">
        <title>Plant Genome Project.</title>
        <authorList>
            <person name="Zhang R.-G."/>
        </authorList>
    </citation>
    <scope>NUCLEOTIDE SEQUENCE [LARGE SCALE GENOMIC DNA]</scope>
    <source>
        <strain evidence="7">YNK0</strain>
        <tissue evidence="7">Leaf</tissue>
    </source>
</reference>
<proteinExistence type="inferred from homology"/>
<protein>
    <recommendedName>
        <fullName evidence="5">U6 snRNA phosphodiesterase</fullName>
        <ecNumber evidence="5">3.1.4.-</ecNumber>
    </recommendedName>
</protein>
<dbReference type="HAMAP" id="MF_03040">
    <property type="entry name" value="USB1"/>
    <property type="match status" value="1"/>
</dbReference>
<keyword evidence="8" id="KW-1185">Reference proteome</keyword>
<keyword evidence="4 5" id="KW-0539">Nucleus</keyword>
<evidence type="ECO:0000256" key="5">
    <source>
        <dbReference type="HAMAP-Rule" id="MF_03040"/>
    </source>
</evidence>